<name>A0A173UDE0_9FIRM</name>
<organism evidence="1 2">
    <name type="scientific">Agathobacter rectalis</name>
    <dbReference type="NCBI Taxonomy" id="39491"/>
    <lineage>
        <taxon>Bacteria</taxon>
        <taxon>Bacillati</taxon>
        <taxon>Bacillota</taxon>
        <taxon>Clostridia</taxon>
        <taxon>Lachnospirales</taxon>
        <taxon>Lachnospiraceae</taxon>
        <taxon>Agathobacter</taxon>
    </lineage>
</organism>
<protein>
    <submittedName>
        <fullName evidence="1">Accessory Sec system glycosyltransferase GtfB</fullName>
    </submittedName>
</protein>
<evidence type="ECO:0000313" key="1">
    <source>
        <dbReference type="EMBL" id="CUN12859.1"/>
    </source>
</evidence>
<reference evidence="1 2" key="1">
    <citation type="submission" date="2015-09" db="EMBL/GenBank/DDBJ databases">
        <authorList>
            <consortium name="Pathogen Informatics"/>
        </authorList>
    </citation>
    <scope>NUCLEOTIDE SEQUENCE [LARGE SCALE GENOMIC DNA]</scope>
    <source>
        <strain evidence="1 2">2789STDY5834968</strain>
    </source>
</reference>
<dbReference type="GO" id="GO:0016740">
    <property type="term" value="F:transferase activity"/>
    <property type="evidence" value="ECO:0007669"/>
    <property type="project" value="UniProtKB-KW"/>
</dbReference>
<evidence type="ECO:0000313" key="2">
    <source>
        <dbReference type="Proteomes" id="UP000095673"/>
    </source>
</evidence>
<dbReference type="EMBL" id="CYXM01000009">
    <property type="protein sequence ID" value="CUN12859.1"/>
    <property type="molecule type" value="Genomic_DNA"/>
</dbReference>
<dbReference type="OrthoDB" id="796510at2"/>
<dbReference type="AlphaFoldDB" id="A0A173UDE0"/>
<dbReference type="Proteomes" id="UP000095673">
    <property type="component" value="Unassembled WGS sequence"/>
</dbReference>
<gene>
    <name evidence="1" type="ORF">ERS852580_02123</name>
</gene>
<keyword evidence="1" id="KW-0808">Transferase</keyword>
<sequence>MIILAKEYTDFIKRIKNTINNTGKSCSVCTLLAMTNHNINDVFGFYDCYIDEKRKGEQTKELYYAFIELPKWWAVRADGVDGAVYDNNIKKASIYFNEPIEKRNVKLVEWHDEENRVYRKDYYNKMGYKYCTENVRNNKIILREFFDSEGNLVLLEQVMSQIYTVFEKNDIKKVCTSFAELFTDIMIKAEISDKNIVVFDVEELEKIYGLREKYSVTFFLNDDKQYEKFQKGEFVDKLRILCNDKNKRDWIAKHTNCVCKSFYLYDKRKKNKFGIKKALIFTDSDQLEMIDTLITEIPDLDFYVAAWTLMSDKLLQLEKYENVYLYPVVSEEKIKELFDLCDIYLDINYYNEVYSSTNVAVNNSMVIFAFENTVHRRDICLKNNIFEITDCDRMIGRIKETMYEESIYRELIEEQYKKLYTAVTEMFEE</sequence>
<dbReference type="RefSeq" id="WP_055238260.1">
    <property type="nucleotide sequence ID" value="NZ_CYXM01000009.1"/>
</dbReference>
<proteinExistence type="predicted"/>
<accession>A0A173UDE0</accession>